<dbReference type="EnsemblMetazoa" id="HelroT171005">
    <property type="protein sequence ID" value="HelroP171005"/>
    <property type="gene ID" value="HelroG171005"/>
</dbReference>
<sequence>MVRQQKSELSLLENINQDLFANLLPDHVLPHYDNVPEDKIIDFYSQSYSNVAVASISVSDIPTTAYTDLPGQSKLGESIKLLNEVITAFDRVLQEPKFMSMDKLKSCGPHYIVVAGLKPNNKIEENKDNRKQHLTLLVEMLMKMKETLMQTARNKLIFRAGIDMGSVLTGVVGGKRPQFEIFGECVNAACKLDSTSLPGFIQMSEAVRQPLSDHYDFQCRGSIKLNSTKEKVAFLLLNKNRVGPSDATIIDDIDEYGFDRYIDENAHFHKFLSNNNDYNANNISGMNIINNMNNRNNNKNNISRSFSHSNNYYNNINNMNDVDVINFNNNTLDNTNNNKNNSFVKLPVNFQQLNRHQQQHQQHNQQLKQESSKQDSSQQLITQQQQQQQPQHQQQQFRAQPQQLLSQHQQQFKSQTHLQQQPQQPQQQQPPIRHSHIISNIKIINEFSKPTVNFKAINRIAESDFSTECEESFPASPWGQNNKNSSRNNDDFDVIDDVIIKGCNRNNDSVVNRMNVYDPNSSYESNINNNFGDNDVTNSLNNTNNNSNNSNSNKKLDDITRQISVIQQNERNQQQHQNKQQQQHQQLQQQIQQQVFVKATIIRQNSSVSSTSDLTNLSNGQRLSLDSSASSNVFQLNPSFNELQSAFRHSSAFASTTKEDYDKSSEAKNVESLAINHPYRSDYKQLIAFMSSNEKSSKSNFAYGSKILAKNDGDDKLLNSNDIDKKTNYIKNNLSDQNNNKKQPLTDEYYLHPSNKSHLNVKESQNMEATQLQSNKKHAHVNHKVSNSDDQNPISKTVSNKPPIKKIKTPSQVSNRNESGGNIISSNNPITTNTCTNNNNDNNSLNSGLSDIDGTSNLETSTEEDSLFEFEGGILYSKQLADRPTLPISANSTSHNQSSKMLHTSVRSVFANAPSVKSSAKTNNSTKLSFGAAKNQTHERKVRVNRNTHPDASNKMAGELFSRKEVMNNNNNQTKTNQTTSAFIPVRTTNSFSNKSKNNDKNISNNDILNNSHIDVDSLPASTGSASNDNTNNTNYKAFTKPHVMSHNTNNPSLAKSLLVSTVQSKMQTRTPQQSLKSTLPTSHTQPILGHTPNTSKLFNKLILPTSHGQRLHNKNLHHHYSRGLNHMDSVGSLARSKSLDRVAHLFHEGGNDSCSSLKNSSPKMLHRASNRRNIALLGEAGSSSGEYQNRFLGSSGSNNSGLLNVGKALNKRIRQKHKPLLLFSTSIVSDNLSLSSFNSEMSRSDPALSFESSSAIESEYDNYRPGMASDEDYFVVEPVSDVDIDLFDEININELEINEDDEDCENYSYESLMNLQQQQLQLQTQQQQQQNQTADI</sequence>
<evidence type="ECO:0000256" key="6">
    <source>
        <dbReference type="ARBA" id="ARBA00022741"/>
    </source>
</evidence>
<dbReference type="PANTHER" id="PTHR45627">
    <property type="entry name" value="ADENYLATE CYCLASE TYPE 1"/>
    <property type="match status" value="1"/>
</dbReference>
<dbReference type="CDD" id="cd07302">
    <property type="entry name" value="CHD"/>
    <property type="match status" value="1"/>
</dbReference>
<keyword evidence="7" id="KW-0067">ATP-binding</keyword>
<dbReference type="GeneID" id="20203443"/>
<dbReference type="PANTHER" id="PTHR45627:SF1">
    <property type="entry name" value="ADENYLATE CYCLASE TYPE 8"/>
    <property type="match status" value="1"/>
</dbReference>
<feature type="region of interest" description="Disordered" evidence="12">
    <location>
        <begin position="525"/>
        <end position="556"/>
    </location>
</feature>
<dbReference type="EMBL" id="AMQM01003739">
    <property type="status" value="NOT_ANNOTATED_CDS"/>
    <property type="molecule type" value="Genomic_DNA"/>
</dbReference>
<feature type="compositionally biased region" description="Low complexity" evidence="12">
    <location>
        <begin position="537"/>
        <end position="553"/>
    </location>
</feature>
<dbReference type="GO" id="GO:0007189">
    <property type="term" value="P:adenylate cyclase-activating G protein-coupled receptor signaling pathway"/>
    <property type="evidence" value="ECO:0000318"/>
    <property type="project" value="GO_Central"/>
</dbReference>
<feature type="region of interest" description="Disordered" evidence="12">
    <location>
        <begin position="354"/>
        <end position="432"/>
    </location>
</feature>
<evidence type="ECO:0000256" key="4">
    <source>
        <dbReference type="ARBA" id="ARBA00022692"/>
    </source>
</evidence>
<keyword evidence="9" id="KW-1133">Transmembrane helix</keyword>
<evidence type="ECO:0000256" key="8">
    <source>
        <dbReference type="ARBA" id="ARBA00022842"/>
    </source>
</evidence>
<organism evidence="15 16">
    <name type="scientific">Helobdella robusta</name>
    <name type="common">Californian leech</name>
    <dbReference type="NCBI Taxonomy" id="6412"/>
    <lineage>
        <taxon>Eukaryota</taxon>
        <taxon>Metazoa</taxon>
        <taxon>Spiralia</taxon>
        <taxon>Lophotrochozoa</taxon>
        <taxon>Annelida</taxon>
        <taxon>Clitellata</taxon>
        <taxon>Hirudinea</taxon>
        <taxon>Rhynchobdellida</taxon>
        <taxon>Glossiphoniidae</taxon>
        <taxon>Helobdella</taxon>
    </lineage>
</organism>
<gene>
    <name evidence="15" type="primary">20203443</name>
    <name evidence="14" type="ORF">HELRODRAFT_171005</name>
</gene>
<protein>
    <recommendedName>
        <fullName evidence="3">adenylate cyclase</fullName>
        <ecNumber evidence="3">4.6.1.1</ecNumber>
    </recommendedName>
</protein>
<feature type="compositionally biased region" description="Polar residues" evidence="12">
    <location>
        <begin position="915"/>
        <end position="928"/>
    </location>
</feature>
<feature type="region of interest" description="Disordered" evidence="12">
    <location>
        <begin position="470"/>
        <end position="490"/>
    </location>
</feature>
<keyword evidence="4" id="KW-0812">Transmembrane</keyword>
<keyword evidence="5" id="KW-0479">Metal-binding</keyword>
<dbReference type="GO" id="GO:0046872">
    <property type="term" value="F:metal ion binding"/>
    <property type="evidence" value="ECO:0007669"/>
    <property type="project" value="UniProtKB-KW"/>
</dbReference>
<keyword evidence="16" id="KW-1185">Reference proteome</keyword>
<reference evidence="16" key="1">
    <citation type="submission" date="2012-12" db="EMBL/GenBank/DDBJ databases">
        <authorList>
            <person name="Hellsten U."/>
            <person name="Grimwood J."/>
            <person name="Chapman J.A."/>
            <person name="Shapiro H."/>
            <person name="Aerts A."/>
            <person name="Otillar R.P."/>
            <person name="Terry A.Y."/>
            <person name="Boore J.L."/>
            <person name="Simakov O."/>
            <person name="Marletaz F."/>
            <person name="Cho S.-J."/>
            <person name="Edsinger-Gonzales E."/>
            <person name="Havlak P."/>
            <person name="Kuo D.-H."/>
            <person name="Larsson T."/>
            <person name="Lv J."/>
            <person name="Arendt D."/>
            <person name="Savage R."/>
            <person name="Osoegawa K."/>
            <person name="de Jong P."/>
            <person name="Lindberg D.R."/>
            <person name="Seaver E.C."/>
            <person name="Weisblat D.A."/>
            <person name="Putnam N.H."/>
            <person name="Grigoriev I.V."/>
            <person name="Rokhsar D.S."/>
        </authorList>
    </citation>
    <scope>NUCLEOTIDE SEQUENCE</scope>
</reference>
<keyword evidence="11" id="KW-0456">Lyase</keyword>
<dbReference type="Gene3D" id="3.30.70.1230">
    <property type="entry name" value="Nucleotide cyclase"/>
    <property type="match status" value="1"/>
</dbReference>
<evidence type="ECO:0000256" key="3">
    <source>
        <dbReference type="ARBA" id="ARBA00012201"/>
    </source>
</evidence>
<evidence type="ECO:0000256" key="1">
    <source>
        <dbReference type="ARBA" id="ARBA00001593"/>
    </source>
</evidence>
<evidence type="ECO:0000256" key="12">
    <source>
        <dbReference type="SAM" id="MobiDB-lite"/>
    </source>
</evidence>
<dbReference type="HOGENOM" id="CLU_258649_0_0_1"/>
<evidence type="ECO:0000313" key="14">
    <source>
        <dbReference type="EMBL" id="ESO06969.1"/>
    </source>
</evidence>
<dbReference type="Pfam" id="PF00211">
    <property type="entry name" value="Guanylate_cyc"/>
    <property type="match status" value="1"/>
</dbReference>
<dbReference type="RefSeq" id="XP_009015065.1">
    <property type="nucleotide sequence ID" value="XM_009016817.1"/>
</dbReference>
<dbReference type="GO" id="GO:0004016">
    <property type="term" value="F:adenylate cyclase activity"/>
    <property type="evidence" value="ECO:0000318"/>
    <property type="project" value="GO_Central"/>
</dbReference>
<dbReference type="STRING" id="6412.T1F3P4"/>
<evidence type="ECO:0000256" key="5">
    <source>
        <dbReference type="ARBA" id="ARBA00022723"/>
    </source>
</evidence>
<evidence type="ECO:0000256" key="9">
    <source>
        <dbReference type="ARBA" id="ARBA00022989"/>
    </source>
</evidence>
<feature type="domain" description="Guanylate cyclase" evidence="13">
    <location>
        <begin position="55"/>
        <end position="193"/>
    </location>
</feature>
<dbReference type="GO" id="GO:0035556">
    <property type="term" value="P:intracellular signal transduction"/>
    <property type="evidence" value="ECO:0007669"/>
    <property type="project" value="InterPro"/>
</dbReference>
<keyword evidence="8" id="KW-0460">Magnesium</keyword>
<dbReference type="InterPro" id="IPR029787">
    <property type="entry name" value="Nucleotide_cyclase"/>
</dbReference>
<comment type="catalytic activity">
    <reaction evidence="1">
        <text>ATP = 3',5'-cyclic AMP + diphosphate</text>
        <dbReference type="Rhea" id="RHEA:15389"/>
        <dbReference type="ChEBI" id="CHEBI:30616"/>
        <dbReference type="ChEBI" id="CHEBI:33019"/>
        <dbReference type="ChEBI" id="CHEBI:58165"/>
        <dbReference type="EC" id="4.6.1.1"/>
    </reaction>
</comment>
<feature type="region of interest" description="Disordered" evidence="12">
    <location>
        <begin position="1070"/>
        <end position="1091"/>
    </location>
</feature>
<keyword evidence="10" id="KW-0472">Membrane</keyword>
<reference evidence="14 16" key="2">
    <citation type="journal article" date="2013" name="Nature">
        <title>Insights into bilaterian evolution from three spiralian genomes.</title>
        <authorList>
            <person name="Simakov O."/>
            <person name="Marletaz F."/>
            <person name="Cho S.J."/>
            <person name="Edsinger-Gonzales E."/>
            <person name="Havlak P."/>
            <person name="Hellsten U."/>
            <person name="Kuo D.H."/>
            <person name="Larsson T."/>
            <person name="Lv J."/>
            <person name="Arendt D."/>
            <person name="Savage R."/>
            <person name="Osoegawa K."/>
            <person name="de Jong P."/>
            <person name="Grimwood J."/>
            <person name="Chapman J.A."/>
            <person name="Shapiro H."/>
            <person name="Aerts A."/>
            <person name="Otillar R.P."/>
            <person name="Terry A.Y."/>
            <person name="Boore J.L."/>
            <person name="Grigoriev I.V."/>
            <person name="Lindberg D.R."/>
            <person name="Seaver E.C."/>
            <person name="Weisblat D.A."/>
            <person name="Putnam N.H."/>
            <person name="Rokhsar D.S."/>
        </authorList>
    </citation>
    <scope>NUCLEOTIDE SEQUENCE</scope>
</reference>
<dbReference type="OMA" id="ICNVNNA"/>
<dbReference type="Proteomes" id="UP000015101">
    <property type="component" value="Unassembled WGS sequence"/>
</dbReference>
<feature type="compositionally biased region" description="Polar residues" evidence="12">
    <location>
        <begin position="478"/>
        <end position="487"/>
    </location>
</feature>
<dbReference type="KEGG" id="hro:HELRODRAFT_171005"/>
<dbReference type="CTD" id="20203443"/>
<proteinExistence type="predicted"/>
<dbReference type="GO" id="GO:0006171">
    <property type="term" value="P:cAMP biosynthetic process"/>
    <property type="evidence" value="ECO:0000318"/>
    <property type="project" value="GO_Central"/>
</dbReference>
<dbReference type="InParanoid" id="T1F3P4"/>
<dbReference type="InterPro" id="IPR001054">
    <property type="entry name" value="A/G_cyclase"/>
</dbReference>
<dbReference type="EMBL" id="KB096275">
    <property type="protein sequence ID" value="ESO06969.1"/>
    <property type="molecule type" value="Genomic_DNA"/>
</dbReference>
<accession>T1F3P4</accession>
<evidence type="ECO:0000259" key="13">
    <source>
        <dbReference type="PROSITE" id="PS50125"/>
    </source>
</evidence>
<dbReference type="PROSITE" id="PS50125">
    <property type="entry name" value="GUANYLATE_CYCLASE_2"/>
    <property type="match status" value="1"/>
</dbReference>
<dbReference type="GO" id="GO:0005886">
    <property type="term" value="C:plasma membrane"/>
    <property type="evidence" value="ECO:0000318"/>
    <property type="project" value="GO_Central"/>
</dbReference>
<feature type="compositionally biased region" description="Polar residues" evidence="12">
    <location>
        <begin position="525"/>
        <end position="536"/>
    </location>
</feature>
<name>T1F3P4_HELRO</name>
<dbReference type="SMART" id="SM00044">
    <property type="entry name" value="CYCc"/>
    <property type="match status" value="1"/>
</dbReference>
<dbReference type="SUPFAM" id="SSF55073">
    <property type="entry name" value="Nucleotide cyclase"/>
    <property type="match status" value="1"/>
</dbReference>
<feature type="region of interest" description="Disordered" evidence="12">
    <location>
        <begin position="913"/>
        <end position="941"/>
    </location>
</feature>
<reference evidence="15" key="3">
    <citation type="submission" date="2015-06" db="UniProtKB">
        <authorList>
            <consortium name="EnsemblMetazoa"/>
        </authorList>
    </citation>
    <scope>IDENTIFICATION</scope>
</reference>
<evidence type="ECO:0000313" key="16">
    <source>
        <dbReference type="Proteomes" id="UP000015101"/>
    </source>
</evidence>
<evidence type="ECO:0000256" key="2">
    <source>
        <dbReference type="ARBA" id="ARBA00004141"/>
    </source>
</evidence>
<dbReference type="eggNOG" id="KOG3619">
    <property type="taxonomic scope" value="Eukaryota"/>
</dbReference>
<keyword evidence="6" id="KW-0547">Nucleotide-binding</keyword>
<evidence type="ECO:0000313" key="15">
    <source>
        <dbReference type="EnsemblMetazoa" id="HelroP171005"/>
    </source>
</evidence>
<dbReference type="EC" id="4.6.1.1" evidence="3"/>
<feature type="compositionally biased region" description="Low complexity" evidence="12">
    <location>
        <begin position="814"/>
        <end position="848"/>
    </location>
</feature>
<feature type="compositionally biased region" description="Polar residues" evidence="12">
    <location>
        <begin position="784"/>
        <end position="800"/>
    </location>
</feature>
<evidence type="ECO:0000256" key="11">
    <source>
        <dbReference type="ARBA" id="ARBA00023239"/>
    </source>
</evidence>
<comment type="subcellular location">
    <subcellularLocation>
        <location evidence="2">Membrane</location>
        <topology evidence="2">Multi-pass membrane protein</topology>
    </subcellularLocation>
</comment>
<feature type="region of interest" description="Disordered" evidence="12">
    <location>
        <begin position="768"/>
        <end position="864"/>
    </location>
</feature>
<evidence type="ECO:0000256" key="10">
    <source>
        <dbReference type="ARBA" id="ARBA00023136"/>
    </source>
</evidence>
<dbReference type="GO" id="GO:0005524">
    <property type="term" value="F:ATP binding"/>
    <property type="evidence" value="ECO:0007669"/>
    <property type="project" value="UniProtKB-KW"/>
</dbReference>
<evidence type="ECO:0000256" key="7">
    <source>
        <dbReference type="ARBA" id="ARBA00022840"/>
    </source>
</evidence>